<dbReference type="SUPFAM" id="SSF52922">
    <property type="entry name" value="TK C-terminal domain-like"/>
    <property type="match status" value="1"/>
</dbReference>
<organism evidence="17 18">
    <name type="scientific">Leptonema illini</name>
    <dbReference type="NCBI Taxonomy" id="183"/>
    <lineage>
        <taxon>Bacteria</taxon>
        <taxon>Pseudomonadati</taxon>
        <taxon>Spirochaetota</taxon>
        <taxon>Spirochaetia</taxon>
        <taxon>Leptospirales</taxon>
        <taxon>Leptospiraceae</taxon>
        <taxon>Leptonema</taxon>
    </lineage>
</organism>
<evidence type="ECO:0000256" key="5">
    <source>
        <dbReference type="ARBA" id="ARBA00022723"/>
    </source>
</evidence>
<feature type="domain" description="Transketolase-like pyrimidine-binding" evidence="16">
    <location>
        <begin position="375"/>
        <end position="546"/>
    </location>
</feature>
<evidence type="ECO:0000313" key="18">
    <source>
        <dbReference type="Proteomes" id="UP000460298"/>
    </source>
</evidence>
<dbReference type="NCBIfam" id="TIGR00232">
    <property type="entry name" value="tktlase_bact"/>
    <property type="match status" value="1"/>
</dbReference>
<dbReference type="GO" id="GO:0004802">
    <property type="term" value="F:transketolase activity"/>
    <property type="evidence" value="ECO:0007669"/>
    <property type="project" value="UniProtKB-UniRule"/>
</dbReference>
<dbReference type="SMART" id="SM00861">
    <property type="entry name" value="Transket_pyr"/>
    <property type="match status" value="1"/>
</dbReference>
<dbReference type="InterPro" id="IPR005475">
    <property type="entry name" value="Transketolase-like_Pyr-bd"/>
</dbReference>
<evidence type="ECO:0000256" key="15">
    <source>
        <dbReference type="RuleBase" id="RU004996"/>
    </source>
</evidence>
<evidence type="ECO:0000256" key="1">
    <source>
        <dbReference type="ARBA" id="ARBA00007131"/>
    </source>
</evidence>
<dbReference type="SUPFAM" id="SSF52518">
    <property type="entry name" value="Thiamin diphosphate-binding fold (THDP-binding)"/>
    <property type="match status" value="2"/>
</dbReference>
<feature type="binding site" evidence="11">
    <location>
        <position position="48"/>
    </location>
    <ligand>
        <name>substrate</name>
    </ligand>
</feature>
<comment type="cofactor">
    <cofactor evidence="13">
        <name>Mg(2+)</name>
        <dbReference type="ChEBI" id="CHEBI:18420"/>
    </cofactor>
    <text evidence="13">Binds 1 Mg(2+) ion per subunit. Can also utilize other divalent metal cations, such as Ca(2+), Mn(2+) and Co(2+).</text>
</comment>
<evidence type="ECO:0000256" key="10">
    <source>
        <dbReference type="PIRSR" id="PIRSR605478-1"/>
    </source>
</evidence>
<dbReference type="EC" id="2.2.1.1" evidence="3 9"/>
<gene>
    <name evidence="17" type="primary">tkt</name>
    <name evidence="17" type="ORF">F9K24_01605</name>
</gene>
<keyword evidence="4 15" id="KW-0808">Transferase</keyword>
<dbReference type="GO" id="GO:0005829">
    <property type="term" value="C:cytosol"/>
    <property type="evidence" value="ECO:0007669"/>
    <property type="project" value="TreeGrafter"/>
</dbReference>
<dbReference type="Pfam" id="PF22613">
    <property type="entry name" value="Transketolase_C_1"/>
    <property type="match status" value="1"/>
</dbReference>
<feature type="binding site" evidence="13">
    <location>
        <position position="209"/>
    </location>
    <ligand>
        <name>Mg(2+)</name>
        <dbReference type="ChEBI" id="CHEBI:18420"/>
    </ligand>
</feature>
<name>A0A833M0H4_9LEPT</name>
<comment type="function">
    <text evidence="15">Catalyzes the transfer of a two-carbon ketol group from a ketose donor to an aldose acceptor, via a covalent intermediate with the cofactor thiamine pyrophosphate.</text>
</comment>
<proteinExistence type="inferred from homology"/>
<dbReference type="GO" id="GO:0046872">
    <property type="term" value="F:metal ion binding"/>
    <property type="evidence" value="ECO:0007669"/>
    <property type="project" value="UniProtKB-KW"/>
</dbReference>
<feature type="binding site" evidence="11">
    <location>
        <position position="490"/>
    </location>
    <ligand>
        <name>substrate</name>
    </ligand>
</feature>
<dbReference type="InterPro" id="IPR005474">
    <property type="entry name" value="Transketolase_N"/>
</dbReference>
<evidence type="ECO:0000256" key="9">
    <source>
        <dbReference type="NCBIfam" id="TIGR00232"/>
    </source>
</evidence>
<dbReference type="GO" id="GO:0006098">
    <property type="term" value="P:pentose-phosphate shunt"/>
    <property type="evidence" value="ECO:0007669"/>
    <property type="project" value="TreeGrafter"/>
</dbReference>
<dbReference type="PANTHER" id="PTHR43522:SF2">
    <property type="entry name" value="TRANSKETOLASE 1-RELATED"/>
    <property type="match status" value="1"/>
</dbReference>
<dbReference type="InterPro" id="IPR049557">
    <property type="entry name" value="Transketolase_CS"/>
</dbReference>
<evidence type="ECO:0000256" key="3">
    <source>
        <dbReference type="ARBA" id="ARBA00013152"/>
    </source>
</evidence>
<dbReference type="PANTHER" id="PTHR43522">
    <property type="entry name" value="TRANSKETOLASE"/>
    <property type="match status" value="1"/>
</dbReference>
<evidence type="ECO:0000313" key="17">
    <source>
        <dbReference type="EMBL" id="KAB2935450.1"/>
    </source>
</evidence>
<feature type="active site" description="Proton donor" evidence="10">
    <location>
        <position position="432"/>
    </location>
</feature>
<evidence type="ECO:0000256" key="11">
    <source>
        <dbReference type="PIRSR" id="PIRSR605478-2"/>
    </source>
</evidence>
<feature type="site" description="Important for catalytic activity" evidence="14">
    <location>
        <position position="48"/>
    </location>
</feature>
<evidence type="ECO:0000256" key="4">
    <source>
        <dbReference type="ARBA" id="ARBA00022679"/>
    </source>
</evidence>
<dbReference type="Pfam" id="PF00456">
    <property type="entry name" value="Transketolase_N"/>
    <property type="match status" value="1"/>
</dbReference>
<feature type="binding site" evidence="12">
    <location>
        <position position="207"/>
    </location>
    <ligand>
        <name>thiamine diphosphate</name>
        <dbReference type="ChEBI" id="CHEBI:58937"/>
    </ligand>
</feature>
<dbReference type="Gene3D" id="3.40.50.920">
    <property type="match status" value="1"/>
</dbReference>
<reference evidence="17 18" key="1">
    <citation type="submission" date="2019-10" db="EMBL/GenBank/DDBJ databases">
        <title>Extracellular Electron Transfer in a Candidatus Methanoperedens spp. Enrichment Culture.</title>
        <authorList>
            <person name="Berger S."/>
            <person name="Rangel Shaw D."/>
            <person name="Berben T."/>
            <person name="In 'T Zandt M."/>
            <person name="Frank J."/>
            <person name="Reimann J."/>
            <person name="Jetten M.S.M."/>
            <person name="Welte C.U."/>
        </authorList>
    </citation>
    <scope>NUCLEOTIDE SEQUENCE [LARGE SCALE GENOMIC DNA]</scope>
    <source>
        <strain evidence="17">SB12</strain>
    </source>
</reference>
<sequence length="678" mass="73254">MNSTYKEAASEYARTATVDEEREMDRKTLANAIRALSIDAVEKANSGHPGAPMGMADMAEVLWNDFLRHNPKNPNWANRDRVVLSNGHASMLLYSALHLSGYDLTIDDLKNFRQLHSKTPGHPEYGHTAGVETTTGPLGQGITTAVGMALGEKLLASEFNRDGLSIVDHHTYVLVGDGCLMEGISHEAASLAGTWKLGKLIALYDDNGISIDGEVKGWFSEDVAGRFRSYGWQVFDGVDGHDASAVAAAIAKAKADTEHPTLICCKTVIGFGSPAKAGKESVHGAPLGKDEAAATKAALGWNHDAFVIPDEIYKAWNASVKGAEAESQWNALFAKYEAAHPELAAEFKRRGEGRLPANFEDVVKAFLAKEQPAKEATRKTSQRVLGELKAALPELLGGSADLTHSNLTNWSGMKSVQPGANGGNYLHFGVREFAMAAIMNGLQLHGHYRPFGGTFLVFSDYMRNAMRLSALMKLPVIYVLTHDSIGLGEDGPTHQPVEHVPSLRLIPDLDVWRPANVEETLVAWSEALKRKDGPSAFILSRSNIDFTPATDLSAVAKGAYVAVEPSRKAEQLIIATGSELPLAIEAAKQKNASGGAVRVVSMPCAERFDRQDAAYRESILNVPYANRYAIEAAHPGLWAKYAPFENVIGIESFGASAPGDLLMKHFGFTVENLVKRLG</sequence>
<dbReference type="InterPro" id="IPR020826">
    <property type="entry name" value="Transketolase_BS"/>
</dbReference>
<dbReference type="PROSITE" id="PS00802">
    <property type="entry name" value="TRANSKETOLASE_2"/>
    <property type="match status" value="1"/>
</dbReference>
<dbReference type="Gene3D" id="3.40.50.970">
    <property type="match status" value="2"/>
</dbReference>
<feature type="site" description="Important for catalytic activity" evidence="14">
    <location>
        <position position="283"/>
    </location>
</feature>
<feature type="binding site" evidence="11">
    <location>
        <position position="482"/>
    </location>
    <ligand>
        <name>substrate</name>
    </ligand>
</feature>
<dbReference type="Pfam" id="PF02779">
    <property type="entry name" value="Transket_pyr"/>
    <property type="match status" value="1"/>
</dbReference>
<feature type="binding site" evidence="11">
    <location>
        <position position="405"/>
    </location>
    <ligand>
        <name>substrate</name>
    </ligand>
</feature>
<evidence type="ECO:0000256" key="14">
    <source>
        <dbReference type="PIRSR" id="PIRSR605478-5"/>
    </source>
</evidence>
<evidence type="ECO:0000256" key="8">
    <source>
        <dbReference type="ARBA" id="ARBA00049473"/>
    </source>
</evidence>
<feature type="binding site" evidence="12">
    <location>
        <position position="88"/>
    </location>
    <ligand>
        <name>thiamine diphosphate</name>
        <dbReference type="ChEBI" id="CHEBI:58937"/>
    </ligand>
</feature>
<dbReference type="AlphaFoldDB" id="A0A833M0H4"/>
<feature type="binding site" evidence="13">
    <location>
        <position position="177"/>
    </location>
    <ligand>
        <name>Mg(2+)</name>
        <dbReference type="ChEBI" id="CHEBI:18420"/>
    </ligand>
</feature>
<evidence type="ECO:0000256" key="13">
    <source>
        <dbReference type="PIRSR" id="PIRSR605478-4"/>
    </source>
</evidence>
<keyword evidence="15" id="KW-0106">Calcium</keyword>
<protein>
    <recommendedName>
        <fullName evidence="3 9">Transketolase</fullName>
        <ecNumber evidence="3 9">2.2.1.1</ecNumber>
    </recommendedName>
</protein>
<comment type="subunit">
    <text evidence="2 15">Homodimer.</text>
</comment>
<dbReference type="EMBL" id="WBUI01000001">
    <property type="protein sequence ID" value="KAB2935450.1"/>
    <property type="molecule type" value="Genomic_DNA"/>
</dbReference>
<comment type="cofactor">
    <cofactor evidence="12">
        <name>thiamine diphosphate</name>
        <dbReference type="ChEBI" id="CHEBI:58937"/>
    </cofactor>
    <text evidence="12">Binds 1 thiamine pyrophosphate per subunit. During the reaction, the substrate forms a covalent intermediate with the cofactor.</text>
</comment>
<evidence type="ECO:0000256" key="6">
    <source>
        <dbReference type="ARBA" id="ARBA00022842"/>
    </source>
</evidence>
<feature type="binding site" evidence="12">
    <location>
        <position position="458"/>
    </location>
    <ligand>
        <name>thiamine diphosphate</name>
        <dbReference type="ChEBI" id="CHEBI:58937"/>
    </ligand>
</feature>
<dbReference type="Proteomes" id="UP000460298">
    <property type="component" value="Unassembled WGS sequence"/>
</dbReference>
<dbReference type="CDD" id="cd07033">
    <property type="entry name" value="TPP_PYR_DXS_TK_like"/>
    <property type="match status" value="1"/>
</dbReference>
<keyword evidence="6 13" id="KW-0460">Magnesium</keyword>
<feature type="binding site" evidence="11">
    <location>
        <position position="541"/>
    </location>
    <ligand>
        <name>substrate</name>
    </ligand>
</feature>
<dbReference type="FunFam" id="3.40.50.970:FF:000003">
    <property type="entry name" value="Transketolase"/>
    <property type="match status" value="1"/>
</dbReference>
<comment type="catalytic activity">
    <reaction evidence="8 15">
        <text>D-sedoheptulose 7-phosphate + D-glyceraldehyde 3-phosphate = aldehydo-D-ribose 5-phosphate + D-xylulose 5-phosphate</text>
        <dbReference type="Rhea" id="RHEA:10508"/>
        <dbReference type="ChEBI" id="CHEBI:57483"/>
        <dbReference type="ChEBI" id="CHEBI:57737"/>
        <dbReference type="ChEBI" id="CHEBI:58273"/>
        <dbReference type="ChEBI" id="CHEBI:59776"/>
        <dbReference type="EC" id="2.2.1.1"/>
    </reaction>
</comment>
<keyword evidence="7 12" id="KW-0786">Thiamine pyrophosphate</keyword>
<dbReference type="CDD" id="cd02012">
    <property type="entry name" value="TPP_TK"/>
    <property type="match status" value="1"/>
</dbReference>
<dbReference type="InterPro" id="IPR009014">
    <property type="entry name" value="Transketo_C/PFOR_II"/>
</dbReference>
<comment type="cofactor">
    <cofactor evidence="15">
        <name>Mg(2+)</name>
        <dbReference type="ChEBI" id="CHEBI:18420"/>
    </cofactor>
    <cofactor evidence="15">
        <name>Ca(2+)</name>
        <dbReference type="ChEBI" id="CHEBI:29108"/>
    </cofactor>
    <cofactor evidence="15">
        <name>Mn(2+)</name>
        <dbReference type="ChEBI" id="CHEBI:29035"/>
    </cofactor>
    <cofactor evidence="15">
        <name>Co(2+)</name>
        <dbReference type="ChEBI" id="CHEBI:48828"/>
    </cofactor>
    <text evidence="15">Binds 1 Mg(2+) ion per subunit. Can also utilize other divalent metal cations, such as Ca(2+), Mn(2+) and Co(2+).</text>
</comment>
<keyword evidence="5 13" id="KW-0479">Metal-binding</keyword>
<dbReference type="InterPro" id="IPR055152">
    <property type="entry name" value="Transketolase-like_C_2"/>
</dbReference>
<feature type="binding site" evidence="12">
    <location>
        <position position="283"/>
    </location>
    <ligand>
        <name>thiamine diphosphate</name>
        <dbReference type="ChEBI" id="CHEBI:58937"/>
    </ligand>
</feature>
<evidence type="ECO:0000259" key="16">
    <source>
        <dbReference type="SMART" id="SM00861"/>
    </source>
</evidence>
<feature type="binding site" evidence="11">
    <location>
        <position position="283"/>
    </location>
    <ligand>
        <name>substrate</name>
    </ligand>
</feature>
<comment type="caution">
    <text evidence="17">The sequence shown here is derived from an EMBL/GenBank/DDBJ whole genome shotgun (WGS) entry which is preliminary data.</text>
</comment>
<comment type="similarity">
    <text evidence="1 15">Belongs to the transketolase family.</text>
</comment>
<feature type="binding site" evidence="13">
    <location>
        <position position="207"/>
    </location>
    <ligand>
        <name>Mg(2+)</name>
        <dbReference type="ChEBI" id="CHEBI:18420"/>
    </ligand>
</feature>
<evidence type="ECO:0000256" key="7">
    <source>
        <dbReference type="ARBA" id="ARBA00023052"/>
    </source>
</evidence>
<dbReference type="InterPro" id="IPR005478">
    <property type="entry name" value="Transketolase_bac-like"/>
</dbReference>
<feature type="binding site" evidence="11">
    <location>
        <position position="494"/>
    </location>
    <ligand>
        <name>substrate</name>
    </ligand>
</feature>
<evidence type="ECO:0000256" key="2">
    <source>
        <dbReference type="ARBA" id="ARBA00011738"/>
    </source>
</evidence>
<feature type="binding site" evidence="12">
    <location>
        <begin position="136"/>
        <end position="138"/>
    </location>
    <ligand>
        <name>thiamine diphosphate</name>
        <dbReference type="ChEBI" id="CHEBI:58937"/>
    </ligand>
</feature>
<dbReference type="InterPro" id="IPR033247">
    <property type="entry name" value="Transketolase_fam"/>
</dbReference>
<dbReference type="PROSITE" id="PS00801">
    <property type="entry name" value="TRANSKETOLASE_1"/>
    <property type="match status" value="1"/>
</dbReference>
<dbReference type="FunFam" id="3.40.50.970:FF:000004">
    <property type="entry name" value="Transketolase"/>
    <property type="match status" value="1"/>
</dbReference>
<dbReference type="InterPro" id="IPR029061">
    <property type="entry name" value="THDP-binding"/>
</dbReference>
<feature type="binding site" evidence="11">
    <location>
        <position position="378"/>
    </location>
    <ligand>
        <name>substrate</name>
    </ligand>
</feature>
<evidence type="ECO:0000256" key="12">
    <source>
        <dbReference type="PIRSR" id="PIRSR605478-3"/>
    </source>
</evidence>
<feature type="binding site" evidence="12">
    <location>
        <position position="178"/>
    </location>
    <ligand>
        <name>thiamine diphosphate</name>
        <dbReference type="ChEBI" id="CHEBI:58937"/>
    </ligand>
</feature>
<accession>A0A833M0H4</accession>